<keyword evidence="3" id="KW-1003">Cell membrane</keyword>
<protein>
    <recommendedName>
        <fullName evidence="2">receptor protein-tyrosine kinase</fullName>
        <ecNumber evidence="2">2.7.10.1</ecNumber>
    </recommendedName>
</protein>
<keyword evidence="9" id="KW-0067">ATP-binding</keyword>
<feature type="domain" description="ALK/LTK-like glycine-rich" evidence="17">
    <location>
        <begin position="26"/>
        <end position="263"/>
    </location>
</feature>
<evidence type="ECO:0000256" key="11">
    <source>
        <dbReference type="ARBA" id="ARBA00023136"/>
    </source>
</evidence>
<dbReference type="EC" id="2.7.10.1" evidence="2"/>
<keyword evidence="10" id="KW-1133">Transmembrane helix</keyword>
<evidence type="ECO:0000256" key="16">
    <source>
        <dbReference type="SAM" id="MobiDB-lite"/>
    </source>
</evidence>
<dbReference type="InterPro" id="IPR055163">
    <property type="entry name" value="ALK/LTK-like_GRD"/>
</dbReference>
<feature type="compositionally biased region" description="Low complexity" evidence="16">
    <location>
        <begin position="149"/>
        <end position="158"/>
    </location>
</feature>
<keyword evidence="11" id="KW-0472">Membrane</keyword>
<proteinExistence type="predicted"/>
<evidence type="ECO:0000256" key="8">
    <source>
        <dbReference type="ARBA" id="ARBA00022777"/>
    </source>
</evidence>
<evidence type="ECO:0000256" key="15">
    <source>
        <dbReference type="ARBA" id="ARBA00023180"/>
    </source>
</evidence>
<keyword evidence="13" id="KW-1015">Disulfide bond</keyword>
<feature type="compositionally biased region" description="Gly residues" evidence="16">
    <location>
        <begin position="125"/>
        <end position="148"/>
    </location>
</feature>
<keyword evidence="15" id="KW-0325">Glycoprotein</keyword>
<evidence type="ECO:0000259" key="17">
    <source>
        <dbReference type="Pfam" id="PF12810"/>
    </source>
</evidence>
<keyword evidence="8" id="KW-0418">Kinase</keyword>
<keyword evidence="6" id="KW-0732">Signal</keyword>
<feature type="region of interest" description="Disordered" evidence="16">
    <location>
        <begin position="125"/>
        <end position="207"/>
    </location>
</feature>
<evidence type="ECO:0000256" key="2">
    <source>
        <dbReference type="ARBA" id="ARBA00011902"/>
    </source>
</evidence>
<evidence type="ECO:0000256" key="14">
    <source>
        <dbReference type="ARBA" id="ARBA00023170"/>
    </source>
</evidence>
<feature type="domain" description="Hedgehog/Intein (Hint)" evidence="18">
    <location>
        <begin position="274"/>
        <end position="396"/>
    </location>
</feature>
<dbReference type="InterPro" id="IPR028992">
    <property type="entry name" value="Hedgehog/Intein_dom"/>
</dbReference>
<keyword evidence="7" id="KW-0547">Nucleotide-binding</keyword>
<keyword evidence="14" id="KW-0675">Receptor</keyword>
<evidence type="ECO:0000256" key="10">
    <source>
        <dbReference type="ARBA" id="ARBA00022989"/>
    </source>
</evidence>
<evidence type="ECO:0000256" key="1">
    <source>
        <dbReference type="ARBA" id="ARBA00004251"/>
    </source>
</evidence>
<organism evidence="19">
    <name type="scientific">viral metagenome</name>
    <dbReference type="NCBI Taxonomy" id="1070528"/>
    <lineage>
        <taxon>unclassified sequences</taxon>
        <taxon>metagenomes</taxon>
        <taxon>organismal metagenomes</taxon>
    </lineage>
</organism>
<evidence type="ECO:0000256" key="4">
    <source>
        <dbReference type="ARBA" id="ARBA00022679"/>
    </source>
</evidence>
<keyword evidence="4" id="KW-0808">Transferase</keyword>
<accession>A0A6C0EIB2</accession>
<dbReference type="AlphaFoldDB" id="A0A6C0EIB2"/>
<evidence type="ECO:0000259" key="18">
    <source>
        <dbReference type="Pfam" id="PF13403"/>
    </source>
</evidence>
<dbReference type="GO" id="GO:0004714">
    <property type="term" value="F:transmembrane receptor protein tyrosine kinase activity"/>
    <property type="evidence" value="ECO:0007669"/>
    <property type="project" value="UniProtKB-EC"/>
</dbReference>
<comment type="subcellular location">
    <subcellularLocation>
        <location evidence="1">Cell membrane</location>
        <topology evidence="1">Single-pass type I membrane protein</topology>
    </subcellularLocation>
</comment>
<evidence type="ECO:0000256" key="12">
    <source>
        <dbReference type="ARBA" id="ARBA00023137"/>
    </source>
</evidence>
<evidence type="ECO:0000256" key="7">
    <source>
        <dbReference type="ARBA" id="ARBA00022741"/>
    </source>
</evidence>
<dbReference type="Pfam" id="PF13403">
    <property type="entry name" value="Hint_2"/>
    <property type="match status" value="1"/>
</dbReference>
<dbReference type="GO" id="GO:0005886">
    <property type="term" value="C:plasma membrane"/>
    <property type="evidence" value="ECO:0007669"/>
    <property type="project" value="UniProtKB-SubCell"/>
</dbReference>
<sequence>MSFSKTFSYTGEPISYVVPFGINQMHVELNGASGGNGDFGGQGGFGANITGDIDVSNGETMYFFVGGVGKNGVSKSDANVNTMVGGGFNGGGSAGGFGDPGGSGGGASDIRVNGIGLSDRILVAGGGGGGGSDPQGGTGGNGGNGGNNYGQNGNDDSNTGNQKGGTGGSQADGGIGGQNGSSKQNSWGTNGSLGQGGNGGKTDSVTYDSGGGGGGGYYGGGGGAASNVDSRGDGAGGGGGSSYAYELANDVELKQGTNHGNGIITMSFVIPSWICFAANTMIQTDRGEIPIQLIKAGKHTIAGKRVLGITKTYHEESELVCFKKGCLHENVPNRDTIMSKKHSVIIRGKYIPAEDMVNNETITLVPYGESFLYNILMKNHEVVRANNMKSETLHPQNKIARLFKNHIWKNGYSKNKTLVK</sequence>
<keyword evidence="5" id="KW-0812">Transmembrane</keyword>
<dbReference type="Pfam" id="PF12810">
    <property type="entry name" value="ALK_LTK_GRD"/>
    <property type="match status" value="1"/>
</dbReference>
<evidence type="ECO:0000256" key="13">
    <source>
        <dbReference type="ARBA" id="ARBA00023157"/>
    </source>
</evidence>
<dbReference type="GO" id="GO:0005524">
    <property type="term" value="F:ATP binding"/>
    <property type="evidence" value="ECO:0007669"/>
    <property type="project" value="UniProtKB-KW"/>
</dbReference>
<evidence type="ECO:0000256" key="6">
    <source>
        <dbReference type="ARBA" id="ARBA00022729"/>
    </source>
</evidence>
<evidence type="ECO:0000256" key="5">
    <source>
        <dbReference type="ARBA" id="ARBA00022692"/>
    </source>
</evidence>
<feature type="compositionally biased region" description="Gly residues" evidence="16">
    <location>
        <begin position="191"/>
        <end position="200"/>
    </location>
</feature>
<evidence type="ECO:0000313" key="19">
    <source>
        <dbReference type="EMBL" id="QHT28120.1"/>
    </source>
</evidence>
<feature type="compositionally biased region" description="Gly residues" evidence="16">
    <location>
        <begin position="162"/>
        <end position="179"/>
    </location>
</feature>
<feature type="compositionally biased region" description="Low complexity" evidence="16">
    <location>
        <begin position="180"/>
        <end position="190"/>
    </location>
</feature>
<dbReference type="EMBL" id="MN738852">
    <property type="protein sequence ID" value="QHT28120.1"/>
    <property type="molecule type" value="Genomic_DNA"/>
</dbReference>
<evidence type="ECO:0000256" key="3">
    <source>
        <dbReference type="ARBA" id="ARBA00022475"/>
    </source>
</evidence>
<keyword evidence="12" id="KW-0829">Tyrosine-protein kinase</keyword>
<reference evidence="19" key="1">
    <citation type="journal article" date="2020" name="Nature">
        <title>Giant virus diversity and host interactions through global metagenomics.</title>
        <authorList>
            <person name="Schulz F."/>
            <person name="Roux S."/>
            <person name="Paez-Espino D."/>
            <person name="Jungbluth S."/>
            <person name="Walsh D.A."/>
            <person name="Denef V.J."/>
            <person name="McMahon K.D."/>
            <person name="Konstantinidis K.T."/>
            <person name="Eloe-Fadrosh E.A."/>
            <person name="Kyrpides N.C."/>
            <person name="Woyke T."/>
        </authorList>
    </citation>
    <scope>NUCLEOTIDE SEQUENCE</scope>
    <source>
        <strain evidence="19">GVMAG-M-3300001348-25</strain>
    </source>
</reference>
<name>A0A6C0EIB2_9ZZZZ</name>
<evidence type="ECO:0000256" key="9">
    <source>
        <dbReference type="ARBA" id="ARBA00022840"/>
    </source>
</evidence>